<proteinExistence type="predicted"/>
<protein>
    <submittedName>
        <fullName evidence="1">Uncharacterized protein</fullName>
    </submittedName>
</protein>
<dbReference type="Proteomes" id="UP000737018">
    <property type="component" value="Unassembled WGS sequence"/>
</dbReference>
<evidence type="ECO:0000313" key="2">
    <source>
        <dbReference type="Proteomes" id="UP000737018"/>
    </source>
</evidence>
<reference evidence="1" key="1">
    <citation type="submission" date="2020-03" db="EMBL/GenBank/DDBJ databases">
        <title>Castanea mollissima Vanexum genome sequencing.</title>
        <authorList>
            <person name="Staton M."/>
        </authorList>
    </citation>
    <scope>NUCLEOTIDE SEQUENCE</scope>
    <source>
        <tissue evidence="1">Leaf</tissue>
    </source>
</reference>
<dbReference type="EMBL" id="JRKL02008232">
    <property type="protein sequence ID" value="KAF3947050.1"/>
    <property type="molecule type" value="Genomic_DNA"/>
</dbReference>
<comment type="caution">
    <text evidence="1">The sequence shown here is derived from an EMBL/GenBank/DDBJ whole genome shotgun (WGS) entry which is preliminary data.</text>
</comment>
<dbReference type="AlphaFoldDB" id="A0A8J4VA35"/>
<name>A0A8J4VA35_9ROSI</name>
<organism evidence="1 2">
    <name type="scientific">Castanea mollissima</name>
    <name type="common">Chinese chestnut</name>
    <dbReference type="NCBI Taxonomy" id="60419"/>
    <lineage>
        <taxon>Eukaryota</taxon>
        <taxon>Viridiplantae</taxon>
        <taxon>Streptophyta</taxon>
        <taxon>Embryophyta</taxon>
        <taxon>Tracheophyta</taxon>
        <taxon>Spermatophyta</taxon>
        <taxon>Magnoliopsida</taxon>
        <taxon>eudicotyledons</taxon>
        <taxon>Gunneridae</taxon>
        <taxon>Pentapetalae</taxon>
        <taxon>rosids</taxon>
        <taxon>fabids</taxon>
        <taxon>Fagales</taxon>
        <taxon>Fagaceae</taxon>
        <taxon>Castanea</taxon>
    </lineage>
</organism>
<accession>A0A8J4VA35</accession>
<keyword evidence="2" id="KW-1185">Reference proteome</keyword>
<gene>
    <name evidence="1" type="ORF">CMV_026763</name>
</gene>
<sequence>MGFLGFRDRCGGMQPNRVEFEQEKMEGTAKLEGSSDDALWFGHCSMKMEGTSSEGGFEQMGRSQLLPLHALLHLLTLHKLVTPFGIKIQIFLFKLAGPTHSLKADSLFRTSFP</sequence>
<evidence type="ECO:0000313" key="1">
    <source>
        <dbReference type="EMBL" id="KAF3947050.1"/>
    </source>
</evidence>
<dbReference type="OrthoDB" id="10579749at2759"/>